<dbReference type="KEGG" id="gau:GAU_0450"/>
<dbReference type="EMBL" id="AP009153">
    <property type="protein sequence ID" value="BAH37492.1"/>
    <property type="molecule type" value="Genomic_DNA"/>
</dbReference>
<dbReference type="AlphaFoldDB" id="C1A5I2"/>
<reference evidence="2" key="1">
    <citation type="submission" date="2006-03" db="EMBL/GenBank/DDBJ databases">
        <title>Complete genome sequence of Gemmatimonas aurantiaca T-27 that represents a novel phylum Gemmatimonadetes.</title>
        <authorList>
            <person name="Takasaki K."/>
            <person name="Ichikawa N."/>
            <person name="Miura H."/>
            <person name="Matsushita S."/>
            <person name="Watanabe Y."/>
            <person name="Oguchi A."/>
            <person name="Ankai A."/>
            <person name="Yashiro I."/>
            <person name="Takahashi M."/>
            <person name="Terui Y."/>
            <person name="Fukui S."/>
            <person name="Yokoyama H."/>
            <person name="Tanikawa S."/>
            <person name="Hanada S."/>
            <person name="Kamagata Y."/>
            <person name="Fujita N."/>
        </authorList>
    </citation>
    <scope>NUCLEOTIDE SEQUENCE [LARGE SCALE GENOMIC DNA]</scope>
    <source>
        <strain evidence="2">T-27 / DSM 14586 / JCM 11422 / NBRC 100505</strain>
    </source>
</reference>
<organism evidence="1 2">
    <name type="scientific">Gemmatimonas aurantiaca (strain DSM 14586 / JCM 11422 / NBRC 100505 / T-27)</name>
    <dbReference type="NCBI Taxonomy" id="379066"/>
    <lineage>
        <taxon>Bacteria</taxon>
        <taxon>Pseudomonadati</taxon>
        <taxon>Gemmatimonadota</taxon>
        <taxon>Gemmatimonadia</taxon>
        <taxon>Gemmatimonadales</taxon>
        <taxon>Gemmatimonadaceae</taxon>
        <taxon>Gemmatimonas</taxon>
    </lineage>
</organism>
<gene>
    <name evidence="1" type="ordered locus">GAU_0450</name>
</gene>
<proteinExistence type="predicted"/>
<evidence type="ECO:0000313" key="1">
    <source>
        <dbReference type="EMBL" id="BAH37492.1"/>
    </source>
</evidence>
<sequence>MSWQYSVGDTAIAKIDSLSGLLTARASGTTSVRASGSNPIAVNLLPISVVP</sequence>
<keyword evidence="2" id="KW-1185">Reference proteome</keyword>
<accession>C1A5I2</accession>
<evidence type="ECO:0000313" key="2">
    <source>
        <dbReference type="Proteomes" id="UP000002209"/>
    </source>
</evidence>
<name>C1A5I2_GEMAT</name>
<dbReference type="HOGENOM" id="CLU_3099225_0_0_0"/>
<dbReference type="Proteomes" id="UP000002209">
    <property type="component" value="Chromosome"/>
</dbReference>
<protein>
    <recommendedName>
        <fullName evidence="3">BIG2 domain-containing protein</fullName>
    </recommendedName>
</protein>
<evidence type="ECO:0008006" key="3">
    <source>
        <dbReference type="Google" id="ProtNLM"/>
    </source>
</evidence>